<evidence type="ECO:0000256" key="1">
    <source>
        <dbReference type="SAM" id="MobiDB-lite"/>
    </source>
</evidence>
<feature type="region of interest" description="Disordered" evidence="1">
    <location>
        <begin position="38"/>
        <end position="72"/>
    </location>
</feature>
<keyword evidence="3" id="KW-1185">Reference proteome</keyword>
<evidence type="ECO:0000313" key="2">
    <source>
        <dbReference type="EMBL" id="KAL0061987.1"/>
    </source>
</evidence>
<feature type="region of interest" description="Disordered" evidence="1">
    <location>
        <begin position="158"/>
        <end position="219"/>
    </location>
</feature>
<gene>
    <name evidence="2" type="ORF">AAF712_011142</name>
</gene>
<name>A0ABR2ZLE1_9AGAR</name>
<dbReference type="Proteomes" id="UP001437256">
    <property type="component" value="Unassembled WGS sequence"/>
</dbReference>
<reference evidence="2 3" key="1">
    <citation type="submission" date="2024-05" db="EMBL/GenBank/DDBJ databases">
        <title>A draft genome resource for the thread blight pathogen Marasmius tenuissimus strain MS-2.</title>
        <authorList>
            <person name="Yulfo-Soto G.E."/>
            <person name="Baruah I.K."/>
            <person name="Amoako-Attah I."/>
            <person name="Bukari Y."/>
            <person name="Meinhardt L.W."/>
            <person name="Bailey B.A."/>
            <person name="Cohen S.P."/>
        </authorList>
    </citation>
    <scope>NUCLEOTIDE SEQUENCE [LARGE SCALE GENOMIC DNA]</scope>
    <source>
        <strain evidence="2 3">MS-2</strain>
    </source>
</reference>
<organism evidence="2 3">
    <name type="scientific">Marasmius tenuissimus</name>
    <dbReference type="NCBI Taxonomy" id="585030"/>
    <lineage>
        <taxon>Eukaryota</taxon>
        <taxon>Fungi</taxon>
        <taxon>Dikarya</taxon>
        <taxon>Basidiomycota</taxon>
        <taxon>Agaricomycotina</taxon>
        <taxon>Agaricomycetes</taxon>
        <taxon>Agaricomycetidae</taxon>
        <taxon>Agaricales</taxon>
        <taxon>Marasmiineae</taxon>
        <taxon>Marasmiaceae</taxon>
        <taxon>Marasmius</taxon>
    </lineage>
</organism>
<dbReference type="EMBL" id="JBBXMP010000117">
    <property type="protein sequence ID" value="KAL0061987.1"/>
    <property type="molecule type" value="Genomic_DNA"/>
</dbReference>
<evidence type="ECO:0000313" key="3">
    <source>
        <dbReference type="Proteomes" id="UP001437256"/>
    </source>
</evidence>
<accession>A0ABR2ZLE1</accession>
<feature type="region of interest" description="Disordered" evidence="1">
    <location>
        <begin position="126"/>
        <end position="146"/>
    </location>
</feature>
<proteinExistence type="predicted"/>
<comment type="caution">
    <text evidence="2">The sequence shown here is derived from an EMBL/GenBank/DDBJ whole genome shotgun (WGS) entry which is preliminary data.</text>
</comment>
<sequence>MSGQRIGDELEGMKKTIWKRLRSRLGRLRGTFHHLKRGRHGSATMAEPTINRRTPSPKNTSSPSPSSLILPHPSVPTLQQRWLQLHIVDPLVLSRRMSCDSLASAPAIAEHSLFPDNLDDIRPYAKSTTNLPAEDPQAWESLPSLPPPLRRPRFVAELPSKLKNPLKRPSRSRSVTPTSGKRLSASSSHKSGRSTRKAPSQGLPVHRPGSAFGMDNRWI</sequence>
<feature type="compositionally biased region" description="Low complexity" evidence="1">
    <location>
        <begin position="56"/>
        <end position="72"/>
    </location>
</feature>
<protein>
    <submittedName>
        <fullName evidence="2">Uncharacterized protein</fullName>
    </submittedName>
</protein>